<evidence type="ECO:0000259" key="2">
    <source>
        <dbReference type="Pfam" id="PF13355"/>
    </source>
</evidence>
<name>A0A3A1TWW1_9MICO</name>
<evidence type="ECO:0000256" key="1">
    <source>
        <dbReference type="SAM" id="MobiDB-lite"/>
    </source>
</evidence>
<dbReference type="Pfam" id="PF13355">
    <property type="entry name" value="ARC6-like_IMS"/>
    <property type="match status" value="1"/>
</dbReference>
<reference evidence="4" key="1">
    <citation type="submission" date="2018-09" db="EMBL/GenBank/DDBJ databases">
        <authorList>
            <person name="Kim I."/>
        </authorList>
    </citation>
    <scope>NUCLEOTIDE SEQUENCE [LARGE SCALE GENOMIC DNA]</scope>
    <source>
        <strain evidence="4">DD4a</strain>
    </source>
</reference>
<feature type="compositionally biased region" description="Low complexity" evidence="1">
    <location>
        <begin position="32"/>
        <end position="51"/>
    </location>
</feature>
<accession>A0A3A1TWW1</accession>
<dbReference type="InterPro" id="IPR025344">
    <property type="entry name" value="CDP1-like_IMS"/>
</dbReference>
<evidence type="ECO:0000313" key="3">
    <source>
        <dbReference type="EMBL" id="RIX26628.1"/>
    </source>
</evidence>
<gene>
    <name evidence="3" type="ORF">D1781_17090</name>
</gene>
<dbReference type="AlphaFoldDB" id="A0A3A1TWW1"/>
<feature type="domain" description="Plastid division protein CDP1-like IMS" evidence="2">
    <location>
        <begin position="86"/>
        <end position="192"/>
    </location>
</feature>
<protein>
    <submittedName>
        <fullName evidence="3">DUF4101 domain-containing protein</fullName>
    </submittedName>
</protein>
<dbReference type="Proteomes" id="UP000265742">
    <property type="component" value="Unassembled WGS sequence"/>
</dbReference>
<dbReference type="EMBL" id="QXTG01000003">
    <property type="protein sequence ID" value="RIX26628.1"/>
    <property type="molecule type" value="Genomic_DNA"/>
</dbReference>
<proteinExistence type="predicted"/>
<feature type="region of interest" description="Disordered" evidence="1">
    <location>
        <begin position="32"/>
        <end position="55"/>
    </location>
</feature>
<organism evidence="3 4">
    <name type="scientific">Amnibacterium setariae</name>
    <dbReference type="NCBI Taxonomy" id="2306585"/>
    <lineage>
        <taxon>Bacteria</taxon>
        <taxon>Bacillati</taxon>
        <taxon>Actinomycetota</taxon>
        <taxon>Actinomycetes</taxon>
        <taxon>Micrococcales</taxon>
        <taxon>Microbacteriaceae</taxon>
        <taxon>Amnibacterium</taxon>
    </lineage>
</organism>
<sequence length="203" mass="21275">MRRLLLAGSAGLITLVVAGALVVPHLISPGMPSTRSMTAAPSPSSMATATSVEPLSAVTPPAAAARRRIDDHSAAAIVSTYSRSVSALTARSSADELAQVVTGEALQEVQAQVLELKANGWSVRGAPRIAELRVLRSHLDSTVPTATVEACVDSRDVRTVDSAGKTVLANPHASRRALNLYDLAYRDGAWRVDAHGFPSDTRC</sequence>
<comment type="caution">
    <text evidence="3">The sequence shown here is derived from an EMBL/GenBank/DDBJ whole genome shotgun (WGS) entry which is preliminary data.</text>
</comment>
<keyword evidence="4" id="KW-1185">Reference proteome</keyword>
<evidence type="ECO:0000313" key="4">
    <source>
        <dbReference type="Proteomes" id="UP000265742"/>
    </source>
</evidence>